<reference evidence="2" key="1">
    <citation type="journal article" date="2006" name="Science">
        <title>Ancient noncoding elements conserved in the human genome.</title>
        <authorList>
            <person name="Venkatesh B."/>
            <person name="Kirkness E.F."/>
            <person name="Loh Y.H."/>
            <person name="Halpern A.L."/>
            <person name="Lee A.P."/>
            <person name="Johnson J."/>
            <person name="Dandona N."/>
            <person name="Viswanathan L.D."/>
            <person name="Tay A."/>
            <person name="Venter J.C."/>
            <person name="Strausberg R.L."/>
            <person name="Brenner S."/>
        </authorList>
    </citation>
    <scope>NUCLEOTIDE SEQUENCE [LARGE SCALE GENOMIC DNA]</scope>
</reference>
<proteinExistence type="predicted"/>
<reference evidence="1" key="4">
    <citation type="submission" date="2025-08" db="UniProtKB">
        <authorList>
            <consortium name="Ensembl"/>
        </authorList>
    </citation>
    <scope>IDENTIFICATION</scope>
</reference>
<dbReference type="InParanoid" id="A0A4W3KF37"/>
<reference evidence="1" key="5">
    <citation type="submission" date="2025-09" db="UniProtKB">
        <authorList>
            <consortium name="Ensembl"/>
        </authorList>
    </citation>
    <scope>IDENTIFICATION</scope>
</reference>
<organism evidence="1 2">
    <name type="scientific">Callorhinchus milii</name>
    <name type="common">Ghost shark</name>
    <dbReference type="NCBI Taxonomy" id="7868"/>
    <lineage>
        <taxon>Eukaryota</taxon>
        <taxon>Metazoa</taxon>
        <taxon>Chordata</taxon>
        <taxon>Craniata</taxon>
        <taxon>Vertebrata</taxon>
        <taxon>Chondrichthyes</taxon>
        <taxon>Holocephali</taxon>
        <taxon>Chimaeriformes</taxon>
        <taxon>Callorhinchidae</taxon>
        <taxon>Callorhinchus</taxon>
    </lineage>
</organism>
<keyword evidence="2" id="KW-1185">Reference proteome</keyword>
<dbReference type="Proteomes" id="UP000314986">
    <property type="component" value="Unassembled WGS sequence"/>
</dbReference>
<evidence type="ECO:0000313" key="2">
    <source>
        <dbReference type="Proteomes" id="UP000314986"/>
    </source>
</evidence>
<dbReference type="AlphaFoldDB" id="A0A4W3KF37"/>
<name>A0A4W3KF37_CALMI</name>
<sequence length="92" mass="10749">MRLPNSAVTNYSLASLFHSVPHSQYDPPIEQQPGRYSLLGKQRRACVWSKETCLRFRPDWESNPGPLAREARALTTTLRDSDYYYDRTRTRT</sequence>
<accession>A0A4W3KF37</accession>
<protein>
    <submittedName>
        <fullName evidence="1">Uncharacterized protein</fullName>
    </submittedName>
</protein>
<reference evidence="2" key="3">
    <citation type="journal article" date="2014" name="Nature">
        <title>Elephant shark genome provides unique insights into gnathostome evolution.</title>
        <authorList>
            <consortium name="International Elephant Shark Genome Sequencing Consortium"/>
            <person name="Venkatesh B."/>
            <person name="Lee A.P."/>
            <person name="Ravi V."/>
            <person name="Maurya A.K."/>
            <person name="Lian M.M."/>
            <person name="Swann J.B."/>
            <person name="Ohta Y."/>
            <person name="Flajnik M.F."/>
            <person name="Sutoh Y."/>
            <person name="Kasahara M."/>
            <person name="Hoon S."/>
            <person name="Gangu V."/>
            <person name="Roy S.W."/>
            <person name="Irimia M."/>
            <person name="Korzh V."/>
            <person name="Kondrychyn I."/>
            <person name="Lim Z.W."/>
            <person name="Tay B.H."/>
            <person name="Tohari S."/>
            <person name="Kong K.W."/>
            <person name="Ho S."/>
            <person name="Lorente-Galdos B."/>
            <person name="Quilez J."/>
            <person name="Marques-Bonet T."/>
            <person name="Raney B.J."/>
            <person name="Ingham P.W."/>
            <person name="Tay A."/>
            <person name="Hillier L.W."/>
            <person name="Minx P."/>
            <person name="Boehm T."/>
            <person name="Wilson R.K."/>
            <person name="Brenner S."/>
            <person name="Warren W.C."/>
        </authorList>
    </citation>
    <scope>NUCLEOTIDE SEQUENCE [LARGE SCALE GENOMIC DNA]</scope>
</reference>
<evidence type="ECO:0000313" key="1">
    <source>
        <dbReference type="Ensembl" id="ENSCMIP00000045045.1"/>
    </source>
</evidence>
<reference evidence="2" key="2">
    <citation type="journal article" date="2007" name="PLoS Biol.">
        <title>Survey sequencing and comparative analysis of the elephant shark (Callorhinchus milii) genome.</title>
        <authorList>
            <person name="Venkatesh B."/>
            <person name="Kirkness E.F."/>
            <person name="Loh Y.H."/>
            <person name="Halpern A.L."/>
            <person name="Lee A.P."/>
            <person name="Johnson J."/>
            <person name="Dandona N."/>
            <person name="Viswanathan L.D."/>
            <person name="Tay A."/>
            <person name="Venter J.C."/>
            <person name="Strausberg R.L."/>
            <person name="Brenner S."/>
        </authorList>
    </citation>
    <scope>NUCLEOTIDE SEQUENCE [LARGE SCALE GENOMIC DNA]</scope>
</reference>
<dbReference type="Ensembl" id="ENSCMIT00000045690.1">
    <property type="protein sequence ID" value="ENSCMIP00000045045.1"/>
    <property type="gene ID" value="ENSCMIG00000018612.1"/>
</dbReference>